<accession>A0A2S7DGN5</accession>
<dbReference type="Proteomes" id="UP001430396">
    <property type="component" value="Unassembled WGS sequence"/>
</dbReference>
<dbReference type="InterPro" id="IPR001789">
    <property type="entry name" value="Sig_transdc_resp-reg_receiver"/>
</dbReference>
<evidence type="ECO:0000313" key="5">
    <source>
        <dbReference type="Proteomes" id="UP000239865"/>
    </source>
</evidence>
<dbReference type="EMBL" id="JAFFQI010000197">
    <property type="protein sequence ID" value="MCD0267857.1"/>
    <property type="molecule type" value="Genomic_DNA"/>
</dbReference>
<reference evidence="3" key="2">
    <citation type="submission" date="2021-02" db="EMBL/GenBank/DDBJ databases">
        <title>Copper resistance gene diversity in local Xanthomonas species at agrochemical polluted sites in Trinidad, Trinidad and Tobago.</title>
        <authorList>
            <person name="Ramnarine S.D.B.J."/>
            <person name="Ramsubhag A."/>
            <person name="Jayaraman J."/>
        </authorList>
    </citation>
    <scope>NUCLEOTIDE SEQUENCE</scope>
    <source>
        <strain evidence="3">CaNP6A</strain>
    </source>
</reference>
<keyword evidence="1" id="KW-0597">Phosphoprotein</keyword>
<dbReference type="Gene3D" id="3.40.50.2300">
    <property type="match status" value="1"/>
</dbReference>
<sequence>MSVLHGVRVLVVENDDMNAMLLDLQLVHAGAVVLGPVGQVEAAMQLIQTDTPDIAVLDYRLGNGETSQPVARLLAERGIPFVLATGVASDSIPSGFERGVILTKPYLSEELVGALSRARQSGDTDD</sequence>
<dbReference type="OrthoDB" id="582170at2"/>
<feature type="domain" description="Response regulatory" evidence="2">
    <location>
        <begin position="8"/>
        <end position="119"/>
    </location>
</feature>
<dbReference type="PROSITE" id="PS50110">
    <property type="entry name" value="RESPONSE_REGULATORY"/>
    <property type="match status" value="1"/>
</dbReference>
<dbReference type="Proteomes" id="UP000239865">
    <property type="component" value="Unassembled WGS sequence"/>
</dbReference>
<comment type="caution">
    <text evidence="4">The sequence shown here is derived from an EMBL/GenBank/DDBJ whole genome shotgun (WGS) entry which is preliminary data.</text>
</comment>
<evidence type="ECO:0000313" key="6">
    <source>
        <dbReference type="Proteomes" id="UP001430396"/>
    </source>
</evidence>
<dbReference type="RefSeq" id="WP_146092357.1">
    <property type="nucleotide sequence ID" value="NZ_JAFFQH010000184.1"/>
</dbReference>
<evidence type="ECO:0000259" key="2">
    <source>
        <dbReference type="PROSITE" id="PS50110"/>
    </source>
</evidence>
<name>A0A2S7DGN5_9XANT</name>
<protein>
    <submittedName>
        <fullName evidence="4">Response regulator</fullName>
    </submittedName>
</protein>
<dbReference type="GO" id="GO:0000160">
    <property type="term" value="P:phosphorelay signal transduction system"/>
    <property type="evidence" value="ECO:0007669"/>
    <property type="project" value="InterPro"/>
</dbReference>
<dbReference type="SMART" id="SM00448">
    <property type="entry name" value="REC"/>
    <property type="match status" value="1"/>
</dbReference>
<gene>
    <name evidence="3" type="ORF">JWH11_15755</name>
    <name evidence="4" type="ORF">XmelCFBP4644_09770</name>
</gene>
<evidence type="ECO:0000313" key="4">
    <source>
        <dbReference type="EMBL" id="PPU72985.1"/>
    </source>
</evidence>
<feature type="modified residue" description="4-aspartylphosphate" evidence="1">
    <location>
        <position position="58"/>
    </location>
</feature>
<dbReference type="InterPro" id="IPR011006">
    <property type="entry name" value="CheY-like_superfamily"/>
</dbReference>
<evidence type="ECO:0000256" key="1">
    <source>
        <dbReference type="PROSITE-ProRule" id="PRU00169"/>
    </source>
</evidence>
<keyword evidence="6" id="KW-1185">Reference proteome</keyword>
<evidence type="ECO:0000313" key="3">
    <source>
        <dbReference type="EMBL" id="MCD0267857.1"/>
    </source>
</evidence>
<dbReference type="SUPFAM" id="SSF52172">
    <property type="entry name" value="CheY-like"/>
    <property type="match status" value="1"/>
</dbReference>
<reference evidence="4 5" key="1">
    <citation type="submission" date="2016-08" db="EMBL/GenBank/DDBJ databases">
        <authorList>
            <person name="Seilhamer J.J."/>
        </authorList>
    </citation>
    <scope>NUCLEOTIDE SEQUENCE [LARGE SCALE GENOMIC DNA]</scope>
    <source>
        <strain evidence="4 5">CFBP4644</strain>
    </source>
</reference>
<organism evidence="4 5">
    <name type="scientific">Xanthomonas melonis</name>
    <dbReference type="NCBI Taxonomy" id="56456"/>
    <lineage>
        <taxon>Bacteria</taxon>
        <taxon>Pseudomonadati</taxon>
        <taxon>Pseudomonadota</taxon>
        <taxon>Gammaproteobacteria</taxon>
        <taxon>Lysobacterales</taxon>
        <taxon>Lysobacteraceae</taxon>
        <taxon>Xanthomonas</taxon>
    </lineage>
</organism>
<dbReference type="EMBL" id="MDEH01000004">
    <property type="protein sequence ID" value="PPU72985.1"/>
    <property type="molecule type" value="Genomic_DNA"/>
</dbReference>
<proteinExistence type="predicted"/>
<dbReference type="AlphaFoldDB" id="A0A2S7DGN5"/>